<feature type="signal peptide" evidence="2">
    <location>
        <begin position="1"/>
        <end position="23"/>
    </location>
</feature>
<accession>A0ABY7CZ62</accession>
<dbReference type="GeneID" id="77813198"/>
<dbReference type="EMBL" id="CP110429">
    <property type="protein sequence ID" value="WAQ88002.1"/>
    <property type="molecule type" value="Genomic_DNA"/>
</dbReference>
<keyword evidence="2" id="KW-0732">Signal</keyword>
<sequence>MARRLILHGCPLILIFFNLLTNAWPMLHHKPPRITHSIPLSNAELEELLGFQVNDLPNFLESEEFPAGKAVEELPAIINHPSASPASLEHPPASFHQDGSSTHIPMTPSESHIEAIHAFYHHHPNTYNPISTIQDSNHSHSWAQHPGYINPAFYGSDDLPAGLETTAAEEELPINNFIPAVPSPHSGASDQTPSSYNYQDWYAHTSTHIPITPSASKAINAFYHHEPNTYNSIDTIEDLNHIQSLAQHPGYINPAFYGSDDLPAGLAAATEEKLPINNFIPALTSPTSGNAHHTPSIFYQDWDTHIPVTPPGIQMEAVNGFYHDHPNTYGSIDTIEDLNHNQPESVAPINGLYHDDPNTCNTINTIEVLDHNQPENLAQYAGYSHPSNHISHSPLQDAPQASRFIYTIEHCDQNQSGSLAQHPEYSHKNIPLQVAPQGHYPVRLSDYERQLDIQYASNMLHPESFKNGLLSKQAIYQPEYSPSK</sequence>
<reference evidence="3" key="1">
    <citation type="submission" date="2022-10" db="EMBL/GenBank/DDBJ databases">
        <title>Puccinia triticina Genome sequencing and assembly.</title>
        <authorList>
            <person name="Li C."/>
        </authorList>
    </citation>
    <scope>NUCLEOTIDE SEQUENCE</scope>
    <source>
        <strain evidence="3">Pt15</strain>
    </source>
</reference>
<dbReference type="RefSeq" id="XP_053023557.1">
    <property type="nucleotide sequence ID" value="XM_053172303.1"/>
</dbReference>
<evidence type="ECO:0000256" key="1">
    <source>
        <dbReference type="SAM" id="MobiDB-lite"/>
    </source>
</evidence>
<dbReference type="Proteomes" id="UP001164743">
    <property type="component" value="Chromosome 9A"/>
</dbReference>
<feature type="region of interest" description="Disordered" evidence="1">
    <location>
        <begin position="81"/>
        <end position="102"/>
    </location>
</feature>
<protein>
    <submittedName>
        <fullName evidence="3">Uncharacterized protein</fullName>
    </submittedName>
</protein>
<feature type="chain" id="PRO_5045150794" evidence="2">
    <location>
        <begin position="24"/>
        <end position="484"/>
    </location>
</feature>
<evidence type="ECO:0000313" key="4">
    <source>
        <dbReference type="Proteomes" id="UP001164743"/>
    </source>
</evidence>
<proteinExistence type="predicted"/>
<evidence type="ECO:0000256" key="2">
    <source>
        <dbReference type="SAM" id="SignalP"/>
    </source>
</evidence>
<gene>
    <name evidence="3" type="ORF">PtA15_9A127</name>
</gene>
<evidence type="ECO:0000313" key="3">
    <source>
        <dbReference type="EMBL" id="WAQ88002.1"/>
    </source>
</evidence>
<organism evidence="3 4">
    <name type="scientific">Puccinia triticina</name>
    <dbReference type="NCBI Taxonomy" id="208348"/>
    <lineage>
        <taxon>Eukaryota</taxon>
        <taxon>Fungi</taxon>
        <taxon>Dikarya</taxon>
        <taxon>Basidiomycota</taxon>
        <taxon>Pucciniomycotina</taxon>
        <taxon>Pucciniomycetes</taxon>
        <taxon>Pucciniales</taxon>
        <taxon>Pucciniaceae</taxon>
        <taxon>Puccinia</taxon>
    </lineage>
</organism>
<keyword evidence="4" id="KW-1185">Reference proteome</keyword>
<name>A0ABY7CZ62_9BASI</name>